<dbReference type="Proteomes" id="UP000035331">
    <property type="component" value="Chromosome"/>
</dbReference>
<organism evidence="2 3">
    <name type="scientific">Methanosarcina barkeri CM1</name>
    <dbReference type="NCBI Taxonomy" id="796385"/>
    <lineage>
        <taxon>Archaea</taxon>
        <taxon>Methanobacteriati</taxon>
        <taxon>Methanobacteriota</taxon>
        <taxon>Stenosarchaea group</taxon>
        <taxon>Methanomicrobia</taxon>
        <taxon>Methanosarcinales</taxon>
        <taxon>Methanosarcinaceae</taxon>
        <taxon>Methanosarcina</taxon>
    </lineage>
</organism>
<dbReference type="PATRIC" id="fig|796385.3.peg.4351"/>
<dbReference type="AlphaFoldDB" id="A0A0G3CKW1"/>
<dbReference type="InterPro" id="IPR012338">
    <property type="entry name" value="Beta-lactam/transpept-like"/>
</dbReference>
<dbReference type="SUPFAM" id="SSF56601">
    <property type="entry name" value="beta-lactamase/transpeptidase-like"/>
    <property type="match status" value="1"/>
</dbReference>
<name>A0A0G3CKW1_METBA</name>
<sequence>MQRNYWPTTKWKAVDSGTLRMDSEKLSELEPMIKSEYSNINGIVVVKNGYIVYERYFNGYGPDDTHHVASVTKSIISALIGIAIDARYIENVDQKVLDFFPEYAPDSADLQKREITIRHLLTMTAPYLFEDWHEPLDRMCMQPDWVKYILDMLGQKGSIGTFKYSTAGAHLLSTIITRSTGKSAREFANERLFKPIGMKEIPDHEMKAFGFEDLFGKNVKGWVKDPNGNSTGGWGLKLTPRDMARFGFLYLNHGIWDNNQIISGTWIDESTAMNLNKYGYLWWLREEDGVFAYLALGDGGNVICCIPEKDLVIAIASEFIINPLDRWKLIKECIIPATLDQTYLHPIWKRYFTVIDVDLSNIRFI</sequence>
<evidence type="ECO:0000259" key="1">
    <source>
        <dbReference type="Pfam" id="PF00144"/>
    </source>
</evidence>
<dbReference type="Gene3D" id="3.40.710.10">
    <property type="entry name" value="DD-peptidase/beta-lactamase superfamily"/>
    <property type="match status" value="1"/>
</dbReference>
<evidence type="ECO:0000313" key="3">
    <source>
        <dbReference type="Proteomes" id="UP000035331"/>
    </source>
</evidence>
<dbReference type="PANTHER" id="PTHR43283">
    <property type="entry name" value="BETA-LACTAMASE-RELATED"/>
    <property type="match status" value="1"/>
</dbReference>
<dbReference type="GeneID" id="24887307"/>
<protein>
    <submittedName>
        <fullName evidence="2">Beta-lactamase class C-like protein</fullName>
    </submittedName>
</protein>
<dbReference type="InterPro" id="IPR050789">
    <property type="entry name" value="Diverse_Enzym_Activities"/>
</dbReference>
<reference evidence="2 3" key="2">
    <citation type="journal article" date="2015" name="Stand. Genomic Sci.">
        <title>The complete genome sequence of the rumen methanogen Methanosarcina barkeri CM1.</title>
        <authorList>
            <person name="Lambie S.C."/>
            <person name="Kelly W.J."/>
            <person name="Leahy S.C."/>
            <person name="Li D."/>
            <person name="Reilly K."/>
            <person name="McAllister T.A."/>
            <person name="Valle E.R."/>
            <person name="Attwood G.T."/>
            <person name="Altermann E."/>
        </authorList>
    </citation>
    <scope>NUCLEOTIDE SEQUENCE [LARGE SCALE GENOMIC DNA]</scope>
    <source>
        <strain evidence="2 3">CM1</strain>
    </source>
</reference>
<evidence type="ECO:0000313" key="2">
    <source>
        <dbReference type="EMBL" id="AKJ40573.1"/>
    </source>
</evidence>
<reference evidence="3" key="1">
    <citation type="submission" date="2014-06" db="EMBL/GenBank/DDBJ databases">
        <title>The complete genome sequence of Methanosarcina barkeri CM1.</title>
        <authorList>
            <consortium name="Pastoral Greenhouse Gas Research Consortium"/>
            <person name="Lambie S.C."/>
            <person name="Leahy S.C."/>
            <person name="Kelly W.J."/>
            <person name="Li D."/>
            <person name="Reilly K."/>
            <person name="Attwood G.T."/>
            <person name="Altermann E."/>
        </authorList>
    </citation>
    <scope>NUCLEOTIDE SEQUENCE [LARGE SCALE GENOMIC DNA]</scope>
    <source>
        <strain evidence="3">CM1</strain>
    </source>
</reference>
<dbReference type="EMBL" id="CP008746">
    <property type="protein sequence ID" value="AKJ40573.1"/>
    <property type="molecule type" value="Genomic_DNA"/>
</dbReference>
<dbReference type="RefSeq" id="WP_238985592.1">
    <property type="nucleotide sequence ID" value="NZ_CP008746.1"/>
</dbReference>
<feature type="domain" description="Beta-lactamase-related" evidence="1">
    <location>
        <begin position="43"/>
        <end position="317"/>
    </location>
</feature>
<dbReference type="InterPro" id="IPR001466">
    <property type="entry name" value="Beta-lactam-related"/>
</dbReference>
<gene>
    <name evidence="2" type="ORF">MCM1_3590</name>
</gene>
<dbReference type="Pfam" id="PF00144">
    <property type="entry name" value="Beta-lactamase"/>
    <property type="match status" value="1"/>
</dbReference>
<accession>A0A0G3CKW1</accession>
<proteinExistence type="predicted"/>
<dbReference type="PANTHER" id="PTHR43283:SF7">
    <property type="entry name" value="BETA-LACTAMASE-RELATED DOMAIN-CONTAINING PROTEIN"/>
    <property type="match status" value="1"/>
</dbReference>